<evidence type="ECO:0000313" key="2">
    <source>
        <dbReference type="Proteomes" id="UP001430953"/>
    </source>
</evidence>
<dbReference type="EMBL" id="JADYXP020000011">
    <property type="protein sequence ID" value="KAL0114145.1"/>
    <property type="molecule type" value="Genomic_DNA"/>
</dbReference>
<reference evidence="1 2" key="1">
    <citation type="submission" date="2023-03" db="EMBL/GenBank/DDBJ databases">
        <title>High recombination rates correlate with genetic variation in Cardiocondyla obscurior ants.</title>
        <authorList>
            <person name="Errbii M."/>
        </authorList>
    </citation>
    <scope>NUCLEOTIDE SEQUENCE [LARGE SCALE GENOMIC DNA]</scope>
    <source>
        <strain evidence="1">Alpha-2009</strain>
        <tissue evidence="1">Whole body</tissue>
    </source>
</reference>
<evidence type="ECO:0008006" key="3">
    <source>
        <dbReference type="Google" id="ProtNLM"/>
    </source>
</evidence>
<gene>
    <name evidence="1" type="ORF">PUN28_011449</name>
</gene>
<keyword evidence="2" id="KW-1185">Reference proteome</keyword>
<evidence type="ECO:0000313" key="1">
    <source>
        <dbReference type="EMBL" id="KAL0114145.1"/>
    </source>
</evidence>
<organism evidence="1 2">
    <name type="scientific">Cardiocondyla obscurior</name>
    <dbReference type="NCBI Taxonomy" id="286306"/>
    <lineage>
        <taxon>Eukaryota</taxon>
        <taxon>Metazoa</taxon>
        <taxon>Ecdysozoa</taxon>
        <taxon>Arthropoda</taxon>
        <taxon>Hexapoda</taxon>
        <taxon>Insecta</taxon>
        <taxon>Pterygota</taxon>
        <taxon>Neoptera</taxon>
        <taxon>Endopterygota</taxon>
        <taxon>Hymenoptera</taxon>
        <taxon>Apocrita</taxon>
        <taxon>Aculeata</taxon>
        <taxon>Formicoidea</taxon>
        <taxon>Formicidae</taxon>
        <taxon>Myrmicinae</taxon>
        <taxon>Cardiocondyla</taxon>
    </lineage>
</organism>
<protein>
    <recommendedName>
        <fullName evidence="3">Ribosomal protein S10</fullName>
    </recommendedName>
</protein>
<accession>A0AAW2FGC8</accession>
<sequence>MNAIVTPGRSPAGNFRLRKHWVNSESRFPCLFFDLNPLFDPLSFLQNKLAIKRLPARVKTVSKRIVRCIRDTLSSPRKESNLRLILKKPTHQTEPELSRLTLFFPLGTNRKRERTFMEVHGLRSLSQCPTRSSLPRFSLSRAIRKLYDESPGIDTTLRRKSTKIRTNTNEIRYFLCLFLHTDGLRYSRTFRSVNRELGAL</sequence>
<dbReference type="Proteomes" id="UP001430953">
    <property type="component" value="Unassembled WGS sequence"/>
</dbReference>
<comment type="caution">
    <text evidence="1">The sequence shown here is derived from an EMBL/GenBank/DDBJ whole genome shotgun (WGS) entry which is preliminary data.</text>
</comment>
<dbReference type="AlphaFoldDB" id="A0AAW2FGC8"/>
<proteinExistence type="predicted"/>
<name>A0AAW2FGC8_9HYME</name>